<dbReference type="Gene3D" id="1.25.40.10">
    <property type="entry name" value="Tetratricopeptide repeat domain"/>
    <property type="match status" value="2"/>
</dbReference>
<evidence type="ECO:0000256" key="2">
    <source>
        <dbReference type="SAM" id="Phobius"/>
    </source>
</evidence>
<reference evidence="4" key="2">
    <citation type="submission" date="2019-01" db="EMBL/GenBank/DDBJ databases">
        <title>Genome sequence of Desulfonema ishimotonii strain Tokyo 01.</title>
        <authorList>
            <person name="Fukui M."/>
        </authorList>
    </citation>
    <scope>NUCLEOTIDE SEQUENCE [LARGE SCALE GENOMIC DNA]</scope>
    <source>
        <strain evidence="4">Tokyo 01</strain>
    </source>
</reference>
<organism evidence="3 4">
    <name type="scientific">Desulfonema ishimotonii</name>
    <dbReference type="NCBI Taxonomy" id="45657"/>
    <lineage>
        <taxon>Bacteria</taxon>
        <taxon>Pseudomonadati</taxon>
        <taxon>Thermodesulfobacteriota</taxon>
        <taxon>Desulfobacteria</taxon>
        <taxon>Desulfobacterales</taxon>
        <taxon>Desulfococcaceae</taxon>
        <taxon>Desulfonema</taxon>
    </lineage>
</organism>
<protein>
    <submittedName>
        <fullName evidence="3">Uncharacterized protein</fullName>
    </submittedName>
</protein>
<keyword evidence="2" id="KW-0472">Membrane</keyword>
<keyword evidence="4" id="KW-1185">Reference proteome</keyword>
<feature type="transmembrane region" description="Helical" evidence="2">
    <location>
        <begin position="54"/>
        <end position="72"/>
    </location>
</feature>
<keyword evidence="1" id="KW-0802">TPR repeat</keyword>
<dbReference type="Proteomes" id="UP000288096">
    <property type="component" value="Unassembled WGS sequence"/>
</dbReference>
<keyword evidence="2" id="KW-1133">Transmembrane helix</keyword>
<dbReference type="InterPro" id="IPR019734">
    <property type="entry name" value="TPR_rpt"/>
</dbReference>
<keyword evidence="2" id="KW-0812">Transmembrane</keyword>
<evidence type="ECO:0000256" key="1">
    <source>
        <dbReference type="PROSITE-ProRule" id="PRU00339"/>
    </source>
</evidence>
<feature type="transmembrane region" description="Helical" evidence="2">
    <location>
        <begin position="26"/>
        <end position="47"/>
    </location>
</feature>
<feature type="repeat" description="TPR" evidence="1">
    <location>
        <begin position="205"/>
        <end position="238"/>
    </location>
</feature>
<dbReference type="Pfam" id="PF13432">
    <property type="entry name" value="TPR_16"/>
    <property type="match status" value="2"/>
</dbReference>
<dbReference type="EMBL" id="BEXT01000001">
    <property type="protein sequence ID" value="GBC60377.1"/>
    <property type="molecule type" value="Genomic_DNA"/>
</dbReference>
<reference evidence="4" key="1">
    <citation type="submission" date="2017-11" db="EMBL/GenBank/DDBJ databases">
        <authorList>
            <person name="Watanabe M."/>
            <person name="Kojima H."/>
        </authorList>
    </citation>
    <scope>NUCLEOTIDE SEQUENCE [LARGE SCALE GENOMIC DNA]</scope>
    <source>
        <strain evidence="4">Tokyo 01</strain>
    </source>
</reference>
<dbReference type="PROSITE" id="PS50005">
    <property type="entry name" value="TPR"/>
    <property type="match status" value="1"/>
</dbReference>
<sequence>MIFWYLAGHLIESTILPLEIIFEHRMYLPSVALALGTVLIGFDFLSAYIDNQKLILLIFVISLMITGGATYTRNLDFKDALTFYRAEIKKFPSSRRLRMDLAVTLNRAGEYAEGGKRLAKLAEDYPNDIAIRQNWYNFVVIIEKNLQKSELIYQDIIRLIRQGHYDKNRDAESLRKLAMYLRENGEFERALFLLDCLLKDYRIHDSLWFQKGLCYVGLNDWDLAAEMFFQAWKIRPDDPAILYWYGKVLVHLGELDKGCQFLKKAARNPIDKEGVVLSQDLLKEACNKRFE</sequence>
<accession>A0A401FTR3</accession>
<proteinExistence type="predicted"/>
<name>A0A401FTR3_9BACT</name>
<evidence type="ECO:0000313" key="3">
    <source>
        <dbReference type="EMBL" id="GBC60377.1"/>
    </source>
</evidence>
<gene>
    <name evidence="3" type="ORF">DENIS_1329</name>
</gene>
<dbReference type="InterPro" id="IPR011990">
    <property type="entry name" value="TPR-like_helical_dom_sf"/>
</dbReference>
<evidence type="ECO:0000313" key="4">
    <source>
        <dbReference type="Proteomes" id="UP000288096"/>
    </source>
</evidence>
<dbReference type="AlphaFoldDB" id="A0A401FTR3"/>
<comment type="caution">
    <text evidence="3">The sequence shown here is derived from an EMBL/GenBank/DDBJ whole genome shotgun (WGS) entry which is preliminary data.</text>
</comment>
<dbReference type="SUPFAM" id="SSF48452">
    <property type="entry name" value="TPR-like"/>
    <property type="match status" value="2"/>
</dbReference>